<evidence type="ECO:0000256" key="3">
    <source>
        <dbReference type="SAM" id="SignalP"/>
    </source>
</evidence>
<evidence type="ECO:0000313" key="4">
    <source>
        <dbReference type="EMBL" id="KAA9338997.1"/>
    </source>
</evidence>
<keyword evidence="3" id="KW-0732">Signal</keyword>
<dbReference type="Proteomes" id="UP000326570">
    <property type="component" value="Unassembled WGS sequence"/>
</dbReference>
<keyword evidence="1" id="KW-0175">Coiled coil</keyword>
<feature type="region of interest" description="Disordered" evidence="2">
    <location>
        <begin position="208"/>
        <end position="236"/>
    </location>
</feature>
<feature type="signal peptide" evidence="3">
    <location>
        <begin position="1"/>
        <end position="20"/>
    </location>
</feature>
<dbReference type="AlphaFoldDB" id="A0A5N1IYM3"/>
<feature type="coiled-coil region" evidence="1">
    <location>
        <begin position="240"/>
        <end position="274"/>
    </location>
</feature>
<accession>A0A5N1IYM3</accession>
<evidence type="ECO:0000256" key="1">
    <source>
        <dbReference type="SAM" id="Coils"/>
    </source>
</evidence>
<reference evidence="4 5" key="1">
    <citation type="submission" date="2019-09" db="EMBL/GenBank/DDBJ databases">
        <title>Genome sequence of Adhaeribacter sp. M2.</title>
        <authorList>
            <person name="Srinivasan S."/>
        </authorList>
    </citation>
    <scope>NUCLEOTIDE SEQUENCE [LARGE SCALE GENOMIC DNA]</scope>
    <source>
        <strain evidence="4 5">M2</strain>
    </source>
</reference>
<name>A0A5N1IYM3_9BACT</name>
<dbReference type="RefSeq" id="WP_150903631.1">
    <property type="nucleotide sequence ID" value="NZ_VTWT01000004.1"/>
</dbReference>
<gene>
    <name evidence="4" type="ORF">F0P94_09405</name>
</gene>
<sequence length="439" mass="49519">MRYFSILLYIFCFSSATATAQQNTSANQVKIWYQALQWIYEDNNKTLPKDNQKPVPKVSQESVEQFEKNLAAASKARQDEYNFYTRMYQPVQEKLRKNQPVSDEMLIEAIMAEAAKKPDRKVENLRLELEKAASKNLATVPPDDQPENPEENLTTAANAATQEPENVPVPSAPASEVKTVKEEPNMLFNVISIAALLLATLAFYRSSRKSSRAMPPARTSEGYANAVGKPVQSNTGNQHVNALKKEIESLKKAYNNLKRENENWRAEMHNAIQDLKKKAYAAPQVAERYDLASNSPAPQNQAAAQPEYPAENNASQENFTLETDHLFAEETPVQNQVKYTRVPEDGQLKERDLHYDNRDTWSFIEVTLPENGSNTARFRINPHVNHALAINNSLDRLENAFEFARSANKATQLVNVADGELTKTAQGWQITKRAKIHLA</sequence>
<protein>
    <submittedName>
        <fullName evidence="4">Uncharacterized protein</fullName>
    </submittedName>
</protein>
<organism evidence="4 5">
    <name type="scientific">Adhaeribacter soli</name>
    <dbReference type="NCBI Taxonomy" id="2607655"/>
    <lineage>
        <taxon>Bacteria</taxon>
        <taxon>Pseudomonadati</taxon>
        <taxon>Bacteroidota</taxon>
        <taxon>Cytophagia</taxon>
        <taxon>Cytophagales</taxon>
        <taxon>Hymenobacteraceae</taxon>
        <taxon>Adhaeribacter</taxon>
    </lineage>
</organism>
<keyword evidence="5" id="KW-1185">Reference proteome</keyword>
<evidence type="ECO:0000256" key="2">
    <source>
        <dbReference type="SAM" id="MobiDB-lite"/>
    </source>
</evidence>
<comment type="caution">
    <text evidence="4">The sequence shown here is derived from an EMBL/GenBank/DDBJ whole genome shotgun (WGS) entry which is preliminary data.</text>
</comment>
<dbReference type="EMBL" id="VTWT01000004">
    <property type="protein sequence ID" value="KAA9338997.1"/>
    <property type="molecule type" value="Genomic_DNA"/>
</dbReference>
<feature type="chain" id="PRO_5025065915" evidence="3">
    <location>
        <begin position="21"/>
        <end position="439"/>
    </location>
</feature>
<proteinExistence type="predicted"/>
<feature type="region of interest" description="Disordered" evidence="2">
    <location>
        <begin position="133"/>
        <end position="154"/>
    </location>
</feature>
<evidence type="ECO:0000313" key="5">
    <source>
        <dbReference type="Proteomes" id="UP000326570"/>
    </source>
</evidence>